<dbReference type="PROSITE" id="PS50157">
    <property type="entry name" value="ZINC_FINGER_C2H2_2"/>
    <property type="match status" value="1"/>
</dbReference>
<proteinExistence type="predicted"/>
<gene>
    <name evidence="4" type="ORF">BT96DRAFT_206604</name>
</gene>
<dbReference type="SUPFAM" id="SSF57667">
    <property type="entry name" value="beta-beta-alpha zinc fingers"/>
    <property type="match status" value="1"/>
</dbReference>
<dbReference type="OrthoDB" id="8922241at2759"/>
<name>A0A6A4IDA1_9AGAR</name>
<sequence>MEGDNLETLQNTTGKRPPRREIIWNPTGFHGSSLAYICRTYNDLMIHTEIDKDGLQLPFAVGRDSFEYALHGCEGYLREELTLTPDAFRNAVLIYQRPSWYERCGLCGVLLGDLPLTPSVLPPVSGQSGGSYSQPYPQSHSLSPSSSRSSKSFICHICFAELGTKQSLQAHILAQHEHQRFNCPKGCGTTFSYAQALRRHLREHQCPHHPRAPPN</sequence>
<feature type="region of interest" description="Disordered" evidence="2">
    <location>
        <begin position="125"/>
        <end position="147"/>
    </location>
</feature>
<dbReference type="InterPro" id="IPR036236">
    <property type="entry name" value="Znf_C2H2_sf"/>
</dbReference>
<dbReference type="GO" id="GO:0008270">
    <property type="term" value="F:zinc ion binding"/>
    <property type="evidence" value="ECO:0007669"/>
    <property type="project" value="UniProtKB-KW"/>
</dbReference>
<evidence type="ECO:0000313" key="4">
    <source>
        <dbReference type="EMBL" id="KAE9406745.1"/>
    </source>
</evidence>
<dbReference type="Proteomes" id="UP000799118">
    <property type="component" value="Unassembled WGS sequence"/>
</dbReference>
<evidence type="ECO:0000256" key="1">
    <source>
        <dbReference type="PROSITE-ProRule" id="PRU00042"/>
    </source>
</evidence>
<keyword evidence="1" id="KW-0479">Metal-binding</keyword>
<organism evidence="4 5">
    <name type="scientific">Gymnopus androsaceus JB14</name>
    <dbReference type="NCBI Taxonomy" id="1447944"/>
    <lineage>
        <taxon>Eukaryota</taxon>
        <taxon>Fungi</taxon>
        <taxon>Dikarya</taxon>
        <taxon>Basidiomycota</taxon>
        <taxon>Agaricomycotina</taxon>
        <taxon>Agaricomycetes</taxon>
        <taxon>Agaricomycetidae</taxon>
        <taxon>Agaricales</taxon>
        <taxon>Marasmiineae</taxon>
        <taxon>Omphalotaceae</taxon>
        <taxon>Gymnopus</taxon>
    </lineage>
</organism>
<dbReference type="PROSITE" id="PS00028">
    <property type="entry name" value="ZINC_FINGER_C2H2_1"/>
    <property type="match status" value="1"/>
</dbReference>
<dbReference type="SMART" id="SM00355">
    <property type="entry name" value="ZnF_C2H2"/>
    <property type="match status" value="2"/>
</dbReference>
<keyword evidence="1" id="KW-0863">Zinc-finger</keyword>
<keyword evidence="5" id="KW-1185">Reference proteome</keyword>
<protein>
    <recommendedName>
        <fullName evidence="3">C2H2-type domain-containing protein</fullName>
    </recommendedName>
</protein>
<evidence type="ECO:0000256" key="2">
    <source>
        <dbReference type="SAM" id="MobiDB-lite"/>
    </source>
</evidence>
<dbReference type="Gene3D" id="3.30.160.60">
    <property type="entry name" value="Classic Zinc Finger"/>
    <property type="match status" value="1"/>
</dbReference>
<evidence type="ECO:0000259" key="3">
    <source>
        <dbReference type="PROSITE" id="PS50157"/>
    </source>
</evidence>
<evidence type="ECO:0000313" key="5">
    <source>
        <dbReference type="Proteomes" id="UP000799118"/>
    </source>
</evidence>
<dbReference type="Pfam" id="PF00096">
    <property type="entry name" value="zf-C2H2"/>
    <property type="match status" value="1"/>
</dbReference>
<reference evidence="4" key="1">
    <citation type="journal article" date="2019" name="Environ. Microbiol.">
        <title>Fungal ecological strategies reflected in gene transcription - a case study of two litter decomposers.</title>
        <authorList>
            <person name="Barbi F."/>
            <person name="Kohler A."/>
            <person name="Barry K."/>
            <person name="Baskaran P."/>
            <person name="Daum C."/>
            <person name="Fauchery L."/>
            <person name="Ihrmark K."/>
            <person name="Kuo A."/>
            <person name="LaButti K."/>
            <person name="Lipzen A."/>
            <person name="Morin E."/>
            <person name="Grigoriev I.V."/>
            <person name="Henrissat B."/>
            <person name="Lindahl B."/>
            <person name="Martin F."/>
        </authorList>
    </citation>
    <scope>NUCLEOTIDE SEQUENCE</scope>
    <source>
        <strain evidence="4">JB14</strain>
    </source>
</reference>
<dbReference type="InterPro" id="IPR013087">
    <property type="entry name" value="Znf_C2H2_type"/>
</dbReference>
<dbReference type="AlphaFoldDB" id="A0A6A4IDA1"/>
<feature type="domain" description="C2H2-type" evidence="3">
    <location>
        <begin position="181"/>
        <end position="213"/>
    </location>
</feature>
<keyword evidence="1" id="KW-0862">Zinc</keyword>
<dbReference type="EMBL" id="ML769400">
    <property type="protein sequence ID" value="KAE9406745.1"/>
    <property type="molecule type" value="Genomic_DNA"/>
</dbReference>
<accession>A0A6A4IDA1</accession>